<dbReference type="InterPro" id="IPR006531">
    <property type="entry name" value="Gp5/Vgr_OB"/>
</dbReference>
<sequence>MTDYAELARLIENLIRIGTIAEVDLVKARVRVQTGDLLTSWLPWQAARAGADREWDPPTIDEQVLLLSPSGQLANGVAITGLFSNAHPANGDRAKLHRRTYSDGAVIEYDSQAHHLRAHLPGGGTTELISDGGVHIVGDITLEGDLIQTGNQQVTGNVEVTVDVVAAGISLVHHVHGGVQSGGSNTGAPK</sequence>
<dbReference type="RefSeq" id="WP_024763266.1">
    <property type="nucleotide sequence ID" value="NZ_CP049140.1"/>
</dbReference>
<dbReference type="Proteomes" id="UP000501063">
    <property type="component" value="Chromosome"/>
</dbReference>
<evidence type="ECO:0000313" key="2">
    <source>
        <dbReference type="EMBL" id="QIE87034.1"/>
    </source>
</evidence>
<dbReference type="Pfam" id="PF04717">
    <property type="entry name" value="Phage_base_V"/>
    <property type="match status" value="1"/>
</dbReference>
<dbReference type="InterPro" id="IPR037026">
    <property type="entry name" value="Vgr_OB-fold_dom_sf"/>
</dbReference>
<protein>
    <submittedName>
        <fullName evidence="2">Phage baseplate assembly protein V</fullName>
    </submittedName>
</protein>
<reference evidence="2 3" key="1">
    <citation type="submission" date="2020-02" db="EMBL/GenBank/DDBJ databases">
        <title>Integrative conjugative elements (ICEs) and plasmids drive adaptation of Pseudomonas nitroreducens strain HBP1 to wastewater environment.</title>
        <authorList>
            <person name="Sentchilo V."/>
            <person name="Carraro N."/>
            <person name="Bertelli C."/>
            <person name="van der Meer J.R."/>
        </authorList>
    </citation>
    <scope>NUCLEOTIDE SEQUENCE [LARGE SCALE GENOMIC DNA]</scope>
    <source>
        <strain evidence="2 3">HBP1</strain>
    </source>
</reference>
<dbReference type="KEGG" id="pnt:G5B91_12460"/>
<evidence type="ECO:0000313" key="3">
    <source>
        <dbReference type="Proteomes" id="UP000501063"/>
    </source>
</evidence>
<dbReference type="Pfam" id="PF18946">
    <property type="entry name" value="Apex"/>
    <property type="match status" value="1"/>
</dbReference>
<dbReference type="NCBIfam" id="TIGR01644">
    <property type="entry name" value="phage_P2_V"/>
    <property type="match status" value="1"/>
</dbReference>
<accession>A0A6G6IVK8</accession>
<dbReference type="AlphaFoldDB" id="A0A6G6IVK8"/>
<feature type="domain" description="Gp5/Type VI secretion system Vgr protein OB-fold" evidence="1">
    <location>
        <begin position="16"/>
        <end position="83"/>
    </location>
</feature>
<organism evidence="2 3">
    <name type="scientific">Pseudomonas nitroreducens</name>
    <dbReference type="NCBI Taxonomy" id="46680"/>
    <lineage>
        <taxon>Bacteria</taxon>
        <taxon>Pseudomonadati</taxon>
        <taxon>Pseudomonadota</taxon>
        <taxon>Gammaproteobacteria</taxon>
        <taxon>Pseudomonadales</taxon>
        <taxon>Pseudomonadaceae</taxon>
        <taxon>Pseudomonas</taxon>
    </lineage>
</organism>
<dbReference type="Gene3D" id="6.20.150.10">
    <property type="match status" value="1"/>
</dbReference>
<dbReference type="InterPro" id="IPR044033">
    <property type="entry name" value="GpV-like_apex"/>
</dbReference>
<dbReference type="InterPro" id="IPR013046">
    <property type="entry name" value="GpV/Gp45"/>
</dbReference>
<proteinExistence type="predicted"/>
<dbReference type="EMBL" id="CP049140">
    <property type="protein sequence ID" value="QIE87034.1"/>
    <property type="molecule type" value="Genomic_DNA"/>
</dbReference>
<name>A0A6G6IVK8_PSENT</name>
<evidence type="ECO:0000259" key="1">
    <source>
        <dbReference type="Pfam" id="PF04717"/>
    </source>
</evidence>
<gene>
    <name evidence="2" type="ORF">G5B91_12460</name>
</gene>
<dbReference type="Gene3D" id="2.40.50.230">
    <property type="entry name" value="Gp5 N-terminal domain"/>
    <property type="match status" value="1"/>
</dbReference>